<name>A0A0R3E123_9BRAD</name>
<dbReference type="AlphaFoldDB" id="A0A0R3E123"/>
<reference evidence="1 2" key="1">
    <citation type="submission" date="2015-09" db="EMBL/GenBank/DDBJ databases">
        <title>Draft Genome Sequence of Bradyrhizobium manausense Strain BR 3351T, a Novel Symbiotic Nitrogen-Fixing Alphaproteobacterium Isolated from Brazilian Amazon Rain Forest.</title>
        <authorList>
            <person name="De Araujo J.L."/>
            <person name="Zilli J.E."/>
        </authorList>
    </citation>
    <scope>NUCLEOTIDE SEQUENCE [LARGE SCALE GENOMIC DNA]</scope>
    <source>
        <strain evidence="1 2">BR3351</strain>
    </source>
</reference>
<dbReference type="Proteomes" id="UP000051936">
    <property type="component" value="Unassembled WGS sequence"/>
</dbReference>
<sequence length="92" mass="10182">MEGTFAPNHTTVDGKLCISVNPLTHPQANNPKIIEQIVLVQNICGQSIRVRVCYAGSSDCIVVPLEGYQKLQRLLGIAAGSTNFQFEYRELY</sequence>
<evidence type="ECO:0000313" key="1">
    <source>
        <dbReference type="EMBL" id="KRQ12978.1"/>
    </source>
</evidence>
<keyword evidence="2" id="KW-1185">Reference proteome</keyword>
<dbReference type="EMBL" id="LJYG01000061">
    <property type="protein sequence ID" value="KRQ12978.1"/>
    <property type="molecule type" value="Genomic_DNA"/>
</dbReference>
<accession>A0A0R3E123</accession>
<dbReference type="OrthoDB" id="8239359at2"/>
<dbReference type="RefSeq" id="WP_057747538.1">
    <property type="nucleotide sequence ID" value="NZ_LJYG01000061.1"/>
</dbReference>
<proteinExistence type="predicted"/>
<comment type="caution">
    <text evidence="1">The sequence shown here is derived from an EMBL/GenBank/DDBJ whole genome shotgun (WGS) entry which is preliminary data.</text>
</comment>
<evidence type="ECO:0000313" key="2">
    <source>
        <dbReference type="Proteomes" id="UP000051936"/>
    </source>
</evidence>
<protein>
    <submittedName>
        <fullName evidence="1">Uncharacterized protein</fullName>
    </submittedName>
</protein>
<gene>
    <name evidence="1" type="ORF">AOQ71_15515</name>
</gene>
<organism evidence="1 2">
    <name type="scientific">Bradyrhizobium manausense</name>
    <dbReference type="NCBI Taxonomy" id="989370"/>
    <lineage>
        <taxon>Bacteria</taxon>
        <taxon>Pseudomonadati</taxon>
        <taxon>Pseudomonadota</taxon>
        <taxon>Alphaproteobacteria</taxon>
        <taxon>Hyphomicrobiales</taxon>
        <taxon>Nitrobacteraceae</taxon>
        <taxon>Bradyrhizobium</taxon>
    </lineage>
</organism>